<evidence type="ECO:0000256" key="1">
    <source>
        <dbReference type="ARBA" id="ARBA00044755"/>
    </source>
</evidence>
<dbReference type="InterPro" id="IPR007607">
    <property type="entry name" value="BacA/B"/>
</dbReference>
<comment type="similarity">
    <text evidence="1">Belongs to the bactofilin family.</text>
</comment>
<proteinExistence type="inferred from homology"/>
<accession>A0A228HP24</accession>
<gene>
    <name evidence="2" type="ORF">CFB84_41810</name>
</gene>
<reference evidence="3" key="1">
    <citation type="submission" date="2017-06" db="EMBL/GenBank/DDBJ databases">
        <authorList>
            <person name="LiPuma J."/>
            <person name="Spilker T."/>
        </authorList>
    </citation>
    <scope>NUCLEOTIDE SEQUENCE [LARGE SCALE GENOMIC DNA]</scope>
    <source>
        <strain evidence="3">AU17325</strain>
    </source>
</reference>
<dbReference type="Pfam" id="PF04519">
    <property type="entry name" value="Bactofilin"/>
    <property type="match status" value="1"/>
</dbReference>
<dbReference type="AlphaFoldDB" id="A0A228HP24"/>
<dbReference type="PANTHER" id="PTHR35024">
    <property type="entry name" value="HYPOTHETICAL CYTOSOLIC PROTEIN"/>
    <property type="match status" value="1"/>
</dbReference>
<dbReference type="PANTHER" id="PTHR35024:SF4">
    <property type="entry name" value="POLYMER-FORMING CYTOSKELETAL PROTEIN"/>
    <property type="match status" value="1"/>
</dbReference>
<comment type="caution">
    <text evidence="2">The sequence shown here is derived from an EMBL/GenBank/DDBJ whole genome shotgun (WGS) entry which is preliminary data.</text>
</comment>
<protein>
    <submittedName>
        <fullName evidence="2">Cell shape determination protein CcmA</fullName>
    </submittedName>
</protein>
<dbReference type="RefSeq" id="WP_059888755.1">
    <property type="nucleotide sequence ID" value="NZ_CP091649.1"/>
</dbReference>
<name>A0A228HP24_9BURK</name>
<dbReference type="EMBL" id="NKFA01000042">
    <property type="protein sequence ID" value="OXI31933.1"/>
    <property type="molecule type" value="Genomic_DNA"/>
</dbReference>
<evidence type="ECO:0000313" key="2">
    <source>
        <dbReference type="EMBL" id="OXI31933.1"/>
    </source>
</evidence>
<dbReference type="Proteomes" id="UP000214600">
    <property type="component" value="Unassembled WGS sequence"/>
</dbReference>
<reference evidence="2 3" key="2">
    <citation type="submission" date="2017-08" db="EMBL/GenBank/DDBJ databases">
        <title>WGS of novel Burkholderia cepaca complex species.</title>
        <authorList>
            <person name="Lipuma J."/>
            <person name="Spilker T."/>
        </authorList>
    </citation>
    <scope>NUCLEOTIDE SEQUENCE [LARGE SCALE GENOMIC DNA]</scope>
    <source>
        <strain evidence="2 3">AU17325</strain>
    </source>
</reference>
<dbReference type="OrthoDB" id="9006714at2"/>
<organism evidence="2 3">
    <name type="scientific">Burkholderia aenigmatica</name>
    <dbReference type="NCBI Taxonomy" id="2015348"/>
    <lineage>
        <taxon>Bacteria</taxon>
        <taxon>Pseudomonadati</taxon>
        <taxon>Pseudomonadota</taxon>
        <taxon>Betaproteobacteria</taxon>
        <taxon>Burkholderiales</taxon>
        <taxon>Burkholderiaceae</taxon>
        <taxon>Burkholderia</taxon>
        <taxon>Burkholderia cepacia complex</taxon>
    </lineage>
</organism>
<sequence length="135" mass="14002">MKPKTINVTLLATGLVVQGDLILDHGMSTFALVSGSIISTAGLLHIGQGGMIKGKVQGEIVRVDGVVEGDVHARDMLEINGVVKGNVYYCGTIRLGPQAALNGQLKRVPRELTIEAPTAGAPITDDTNTTVLAAS</sequence>
<evidence type="ECO:0000313" key="3">
    <source>
        <dbReference type="Proteomes" id="UP000214600"/>
    </source>
</evidence>